<dbReference type="SMART" id="SM00347">
    <property type="entry name" value="HTH_MARR"/>
    <property type="match status" value="1"/>
</dbReference>
<dbReference type="InterPro" id="IPR000835">
    <property type="entry name" value="HTH_MarR-typ"/>
</dbReference>
<dbReference type="Proteomes" id="UP001501116">
    <property type="component" value="Unassembled WGS sequence"/>
</dbReference>
<sequence>MVDFDWLTEDEQRVYRAFSKMSRELFNHFDCDLKRDVGIPRTYYEVLFVLGEAPDGLRMTDLAAATRSAPSRITHAVGKLAADGLVCQRTSAADRRSSTVHLTDEGERTLRKAAKRHARSVREYLFAALTERQADELRRISDKVADRVEEATAPKGEAR</sequence>
<dbReference type="Pfam" id="PF12802">
    <property type="entry name" value="MarR_2"/>
    <property type="match status" value="1"/>
</dbReference>
<reference evidence="3" key="1">
    <citation type="journal article" date="2019" name="Int. J. Syst. Evol. Microbiol.">
        <title>The Global Catalogue of Microorganisms (GCM) 10K type strain sequencing project: providing services to taxonomists for standard genome sequencing and annotation.</title>
        <authorList>
            <consortium name="The Broad Institute Genomics Platform"/>
            <consortium name="The Broad Institute Genome Sequencing Center for Infectious Disease"/>
            <person name="Wu L."/>
            <person name="Ma J."/>
        </authorList>
    </citation>
    <scope>NUCLEOTIDE SEQUENCE [LARGE SCALE GENOMIC DNA]</scope>
    <source>
        <strain evidence="3">JCM 14545</strain>
    </source>
</reference>
<dbReference type="InterPro" id="IPR039422">
    <property type="entry name" value="MarR/SlyA-like"/>
</dbReference>
<evidence type="ECO:0000313" key="3">
    <source>
        <dbReference type="Proteomes" id="UP001501116"/>
    </source>
</evidence>
<dbReference type="Gene3D" id="1.10.10.10">
    <property type="entry name" value="Winged helix-like DNA-binding domain superfamily/Winged helix DNA-binding domain"/>
    <property type="match status" value="1"/>
</dbReference>
<dbReference type="InterPro" id="IPR036388">
    <property type="entry name" value="WH-like_DNA-bd_sf"/>
</dbReference>
<evidence type="ECO:0000313" key="2">
    <source>
        <dbReference type="EMBL" id="GAA1962448.1"/>
    </source>
</evidence>
<evidence type="ECO:0000259" key="1">
    <source>
        <dbReference type="PROSITE" id="PS50995"/>
    </source>
</evidence>
<dbReference type="InterPro" id="IPR036390">
    <property type="entry name" value="WH_DNA-bd_sf"/>
</dbReference>
<feature type="domain" description="HTH marR-type" evidence="1">
    <location>
        <begin position="11"/>
        <end position="146"/>
    </location>
</feature>
<gene>
    <name evidence="2" type="ORF">GCM10009754_37160</name>
</gene>
<dbReference type="PANTHER" id="PTHR33164:SF99">
    <property type="entry name" value="MARR FAMILY REGULATORY PROTEIN"/>
    <property type="match status" value="1"/>
</dbReference>
<dbReference type="PANTHER" id="PTHR33164">
    <property type="entry name" value="TRANSCRIPTIONAL REGULATOR, MARR FAMILY"/>
    <property type="match status" value="1"/>
</dbReference>
<protein>
    <submittedName>
        <fullName evidence="2">MarR family transcriptional regulator</fullName>
    </submittedName>
</protein>
<name>A0ABP5CDT9_9PSEU</name>
<proteinExistence type="predicted"/>
<dbReference type="PROSITE" id="PS50995">
    <property type="entry name" value="HTH_MARR_2"/>
    <property type="match status" value="1"/>
</dbReference>
<accession>A0ABP5CDT9</accession>
<dbReference type="SUPFAM" id="SSF46785">
    <property type="entry name" value="Winged helix' DNA-binding domain"/>
    <property type="match status" value="1"/>
</dbReference>
<keyword evidence="3" id="KW-1185">Reference proteome</keyword>
<dbReference type="EMBL" id="BAAANN010000013">
    <property type="protein sequence ID" value="GAA1962448.1"/>
    <property type="molecule type" value="Genomic_DNA"/>
</dbReference>
<organism evidence="2 3">
    <name type="scientific">Amycolatopsis minnesotensis</name>
    <dbReference type="NCBI Taxonomy" id="337894"/>
    <lineage>
        <taxon>Bacteria</taxon>
        <taxon>Bacillati</taxon>
        <taxon>Actinomycetota</taxon>
        <taxon>Actinomycetes</taxon>
        <taxon>Pseudonocardiales</taxon>
        <taxon>Pseudonocardiaceae</taxon>
        <taxon>Amycolatopsis</taxon>
    </lineage>
</organism>
<dbReference type="RefSeq" id="WP_344419813.1">
    <property type="nucleotide sequence ID" value="NZ_BAAANN010000013.1"/>
</dbReference>
<comment type="caution">
    <text evidence="2">The sequence shown here is derived from an EMBL/GenBank/DDBJ whole genome shotgun (WGS) entry which is preliminary data.</text>
</comment>